<dbReference type="InterPro" id="IPR001881">
    <property type="entry name" value="EGF-like_Ca-bd_dom"/>
</dbReference>
<dbReference type="Pfam" id="PF07645">
    <property type="entry name" value="EGF_CA"/>
    <property type="match status" value="9"/>
</dbReference>
<keyword evidence="1 7" id="KW-0245">EGF-like domain</keyword>
<feature type="domain" description="EGF-like" evidence="9">
    <location>
        <begin position="229"/>
        <end position="267"/>
    </location>
</feature>
<feature type="domain" description="EGF-like" evidence="9">
    <location>
        <begin position="277"/>
        <end position="314"/>
    </location>
</feature>
<dbReference type="PROSITE" id="PS50092">
    <property type="entry name" value="TSP1"/>
    <property type="match status" value="1"/>
</dbReference>
<organism evidence="10 11">
    <name type="scientific">Hydra vulgaris</name>
    <name type="common">Hydra</name>
    <name type="synonym">Hydra attenuata</name>
    <dbReference type="NCBI Taxonomy" id="6087"/>
    <lineage>
        <taxon>Eukaryota</taxon>
        <taxon>Metazoa</taxon>
        <taxon>Cnidaria</taxon>
        <taxon>Hydrozoa</taxon>
        <taxon>Hydroidolina</taxon>
        <taxon>Anthoathecata</taxon>
        <taxon>Aplanulata</taxon>
        <taxon>Hydridae</taxon>
        <taxon>Hydra</taxon>
    </lineage>
</organism>
<dbReference type="SMART" id="SM00181">
    <property type="entry name" value="EGF"/>
    <property type="match status" value="10"/>
</dbReference>
<dbReference type="PROSITE" id="PS50026">
    <property type="entry name" value="EGF_3"/>
    <property type="match status" value="8"/>
</dbReference>
<keyword evidence="5 7" id="KW-1015">Disulfide bond</keyword>
<accession>A0ABM4DJC3</accession>
<evidence type="ECO:0000256" key="5">
    <source>
        <dbReference type="ARBA" id="ARBA00023157"/>
    </source>
</evidence>
<feature type="domain" description="EGF-like" evidence="9">
    <location>
        <begin position="83"/>
        <end position="120"/>
    </location>
</feature>
<dbReference type="SUPFAM" id="SSF57196">
    <property type="entry name" value="EGF/Laminin"/>
    <property type="match status" value="1"/>
</dbReference>
<dbReference type="InterPro" id="IPR049883">
    <property type="entry name" value="NOTCH1_EGF-like"/>
</dbReference>
<dbReference type="GeneID" id="124819229"/>
<keyword evidence="4" id="KW-0106">Calcium</keyword>
<dbReference type="CDD" id="cd00054">
    <property type="entry name" value="EGF_CA"/>
    <property type="match status" value="7"/>
</dbReference>
<feature type="disulfide bond" evidence="7">
    <location>
        <begin position="496"/>
        <end position="505"/>
    </location>
</feature>
<dbReference type="Proteomes" id="UP001652625">
    <property type="component" value="Chromosome 14"/>
</dbReference>
<dbReference type="PROSITE" id="PS00022">
    <property type="entry name" value="EGF_1"/>
    <property type="match status" value="1"/>
</dbReference>
<keyword evidence="10" id="KW-1185">Reference proteome</keyword>
<dbReference type="SMART" id="SM00179">
    <property type="entry name" value="EGF_CA"/>
    <property type="match status" value="10"/>
</dbReference>
<keyword evidence="3" id="KW-0677">Repeat</keyword>
<protein>
    <submittedName>
        <fullName evidence="11">Fibrillin-2 isoform X3</fullName>
    </submittedName>
</protein>
<dbReference type="InterPro" id="IPR009030">
    <property type="entry name" value="Growth_fac_rcpt_cys_sf"/>
</dbReference>
<dbReference type="SUPFAM" id="SSF57184">
    <property type="entry name" value="Growth factor receptor domain"/>
    <property type="match status" value="3"/>
</dbReference>
<feature type="chain" id="PRO_5046648576" evidence="8">
    <location>
        <begin position="22"/>
        <end position="721"/>
    </location>
</feature>
<dbReference type="PROSITE" id="PS01187">
    <property type="entry name" value="EGF_CA"/>
    <property type="match status" value="3"/>
</dbReference>
<feature type="signal peptide" evidence="8">
    <location>
        <begin position="1"/>
        <end position="21"/>
    </location>
</feature>
<proteinExistence type="predicted"/>
<dbReference type="InterPro" id="IPR000884">
    <property type="entry name" value="TSP1_rpt"/>
</dbReference>
<dbReference type="PROSITE" id="PS00010">
    <property type="entry name" value="ASX_HYDROXYL"/>
    <property type="match status" value="8"/>
</dbReference>
<evidence type="ECO:0000313" key="11">
    <source>
        <dbReference type="RefSeq" id="XP_065674612.1"/>
    </source>
</evidence>
<evidence type="ECO:0000256" key="6">
    <source>
        <dbReference type="ARBA" id="ARBA00023180"/>
    </source>
</evidence>
<dbReference type="Gene3D" id="2.10.25.10">
    <property type="entry name" value="Laminin"/>
    <property type="match status" value="10"/>
</dbReference>
<feature type="domain" description="EGF-like" evidence="9">
    <location>
        <begin position="184"/>
        <end position="222"/>
    </location>
</feature>
<keyword evidence="2 8" id="KW-0732">Signal</keyword>
<name>A0ABM4DJC3_HYDVU</name>
<dbReference type="SMART" id="SM00209">
    <property type="entry name" value="TSP1"/>
    <property type="match status" value="1"/>
</dbReference>
<dbReference type="PANTHER" id="PTHR24039:SF28">
    <property type="entry name" value="EGF-LIKE DOMAIN-CONTAINING PROTEIN"/>
    <property type="match status" value="1"/>
</dbReference>
<dbReference type="RefSeq" id="XP_065674612.1">
    <property type="nucleotide sequence ID" value="XM_065818540.1"/>
</dbReference>
<feature type="domain" description="EGF-like" evidence="9">
    <location>
        <begin position="427"/>
        <end position="467"/>
    </location>
</feature>
<evidence type="ECO:0000259" key="9">
    <source>
        <dbReference type="PROSITE" id="PS50026"/>
    </source>
</evidence>
<reference evidence="11" key="1">
    <citation type="submission" date="2025-08" db="UniProtKB">
        <authorList>
            <consortium name="RefSeq"/>
        </authorList>
    </citation>
    <scope>IDENTIFICATION</scope>
</reference>
<dbReference type="Gene3D" id="2.20.100.10">
    <property type="entry name" value="Thrombospondin type-1 (TSP1) repeat"/>
    <property type="match status" value="1"/>
</dbReference>
<evidence type="ECO:0000256" key="7">
    <source>
        <dbReference type="PROSITE-ProRule" id="PRU00076"/>
    </source>
</evidence>
<sequence>MVYCKTIVWLVCIWFISDTYSIDFCSSTACANVADSKCNSTSTPGTYECQCKPGYYALPGTWVNDNTSVINYETLKFPRQCQDINECEDSSICAENSDCSNTDGSYECICKNGFVGDYAVSDNRRRCYDVNECAQRASVCPTQTVCVNTFGSYKCICGGGNQTNPTTGVCEDVNECVPNGVTIFNNPCDRQLPVTLNFTTCINTIGSFQCVCPDGYLAPRPEDFYTCRDLDECSMNQNNCSVNSICNNFSGGFNCTCKSGYSTSSGGVETLSDPCTDTNECAKNLCLSPHCSCVNTVGSYFCICDNGYNLLTFLNGSYTCVDIDECYTGTSDCDLDNGNCINLDGFFDCRCNPGYVANITEHHYGCLDENECITIGCYNSTSVSATCFNEVGCFTCTCPRGYTGNGYMLGTQYLSAKGPVNGTGCIDLDECLQSPCAPNENCTNTIGSYNCFCDPQFFITTEYNECQDIDECALGIATCPKHSTCQNKNGGYTCVCDRFYSGPQCEFDGYWSEWRSIGNCSVPCGSGVIQQGRSCLLGSNCNTYPVGYNRTRICNTELCSNVYSLVKSCRCENVTRFLNNTELQEYSYQDNVEVDKNKQAIVDIFNKWAAYPIDGVCFINKLNNSLTAITNDIAFVENYASLSVDLKTRLADIIHCNANMGIRTSLMAAYRQIQEKKILGFSLLNEIRLKRDDLSKKMNYCLSSGFLSTLWSSVTATFRYS</sequence>
<gene>
    <name evidence="11" type="primary">LOC124819229</name>
</gene>
<evidence type="ECO:0000256" key="4">
    <source>
        <dbReference type="ARBA" id="ARBA00022837"/>
    </source>
</evidence>
<dbReference type="InterPro" id="IPR000152">
    <property type="entry name" value="EGF-type_Asp/Asn_hydroxyl_site"/>
</dbReference>
<evidence type="ECO:0000313" key="10">
    <source>
        <dbReference type="Proteomes" id="UP001652625"/>
    </source>
</evidence>
<dbReference type="InterPro" id="IPR000742">
    <property type="entry name" value="EGF"/>
</dbReference>
<evidence type="ECO:0000256" key="3">
    <source>
        <dbReference type="ARBA" id="ARBA00022737"/>
    </source>
</evidence>
<dbReference type="Pfam" id="PF12661">
    <property type="entry name" value="hEGF"/>
    <property type="match status" value="1"/>
</dbReference>
<comment type="caution">
    <text evidence="7">Lacks conserved residue(s) required for the propagation of feature annotation.</text>
</comment>
<feature type="domain" description="EGF-like" evidence="9">
    <location>
        <begin position="21"/>
        <end position="61"/>
    </location>
</feature>
<dbReference type="InterPro" id="IPR036383">
    <property type="entry name" value="TSP1_rpt_sf"/>
</dbReference>
<feature type="domain" description="EGF-like" evidence="9">
    <location>
        <begin position="322"/>
        <end position="361"/>
    </location>
</feature>
<dbReference type="InterPro" id="IPR018097">
    <property type="entry name" value="EGF_Ca-bd_CS"/>
</dbReference>
<keyword evidence="6" id="KW-0325">Glycoprotein</keyword>
<evidence type="ECO:0000256" key="1">
    <source>
        <dbReference type="ARBA" id="ARBA00022536"/>
    </source>
</evidence>
<dbReference type="PANTHER" id="PTHR24039">
    <property type="entry name" value="FIBRILLIN-RELATED"/>
    <property type="match status" value="1"/>
</dbReference>
<evidence type="ECO:0000256" key="8">
    <source>
        <dbReference type="SAM" id="SignalP"/>
    </source>
</evidence>
<dbReference type="InterPro" id="IPR013032">
    <property type="entry name" value="EGF-like_CS"/>
</dbReference>
<feature type="domain" description="EGF-like" evidence="9">
    <location>
        <begin position="468"/>
        <end position="506"/>
    </location>
</feature>
<evidence type="ECO:0000256" key="2">
    <source>
        <dbReference type="ARBA" id="ARBA00022729"/>
    </source>
</evidence>
<dbReference type="SUPFAM" id="SSF82895">
    <property type="entry name" value="TSP-1 type 1 repeat"/>
    <property type="match status" value="1"/>
</dbReference>